<keyword evidence="2 13" id="KW-0813">Transport</keyword>
<dbReference type="GO" id="GO:0045259">
    <property type="term" value="C:proton-transporting ATP synthase complex"/>
    <property type="evidence" value="ECO:0007669"/>
    <property type="project" value="UniProtKB-KW"/>
</dbReference>
<comment type="similarity">
    <text evidence="1 13 14">Belongs to the ATPase B chain family.</text>
</comment>
<evidence type="ECO:0000256" key="4">
    <source>
        <dbReference type="ARBA" id="ARBA00022692"/>
    </source>
</evidence>
<evidence type="ECO:0000313" key="15">
    <source>
        <dbReference type="EMBL" id="TVV75484.1"/>
    </source>
</evidence>
<dbReference type="Pfam" id="PF00430">
    <property type="entry name" value="ATP-synt_B"/>
    <property type="match status" value="1"/>
</dbReference>
<name>A0A558R7X4_9SPHN</name>
<sequence>MPQIAQIAATYASQIFWLLIVFGLIYFGIGKSMLPKIEATVDARDRKIADDLVAAQSARAEADRTEEAYRSAMDAARAAALKSTQDAKAQAARDAEVRVKARDVELTAQYDAAEQRIAASRGQALASIEDVAAEAAQDIVARISGVTVDRSEAAGAVRAALAPVA</sequence>
<evidence type="ECO:0000256" key="7">
    <source>
        <dbReference type="ARBA" id="ARBA00023065"/>
    </source>
</evidence>
<keyword evidence="16" id="KW-1185">Reference proteome</keyword>
<accession>A0A558R7X4</accession>
<keyword evidence="4 13" id="KW-0812">Transmembrane</keyword>
<dbReference type="RefSeq" id="WP_145149521.1">
    <property type="nucleotide sequence ID" value="NZ_VNIM01000020.1"/>
</dbReference>
<comment type="subunit">
    <text evidence="13">F-type ATPases have 2 components, F(1) - the catalytic core - and F(0) - the membrane proton channel. F(1) has five subunits: alpha(3), beta(3), gamma(1), delta(1), epsilon(1). F(0) has three main subunits: a(1), b(2) and c(10-14). The alpha and beta chains form an alternating ring which encloses part of the gamma chain. F(1) is attached to F(0) by a central stalk formed by the gamma and epsilon chains, while a peripheral stalk is formed by the delta and b chains.</text>
</comment>
<evidence type="ECO:0000313" key="16">
    <source>
        <dbReference type="Proteomes" id="UP000318681"/>
    </source>
</evidence>
<dbReference type="InterPro" id="IPR050059">
    <property type="entry name" value="ATP_synthase_B_chain"/>
</dbReference>
<dbReference type="PANTHER" id="PTHR33445">
    <property type="entry name" value="ATP SYNTHASE SUBUNIT B', CHLOROPLASTIC"/>
    <property type="match status" value="1"/>
</dbReference>
<dbReference type="PANTHER" id="PTHR33445:SF1">
    <property type="entry name" value="ATP SYNTHASE SUBUNIT B"/>
    <property type="match status" value="1"/>
</dbReference>
<evidence type="ECO:0000256" key="9">
    <source>
        <dbReference type="ARBA" id="ARBA00023310"/>
    </source>
</evidence>
<dbReference type="GO" id="GO:0046933">
    <property type="term" value="F:proton-transporting ATP synthase activity, rotational mechanism"/>
    <property type="evidence" value="ECO:0007669"/>
    <property type="project" value="UniProtKB-UniRule"/>
</dbReference>
<reference evidence="15 16" key="1">
    <citation type="submission" date="2019-07" db="EMBL/GenBank/DDBJ databases">
        <title>Sphingomonas solaris sp. nov., isolated from a solar panel from Boston, Massachusetts.</title>
        <authorList>
            <person name="Tanner K."/>
            <person name="Pascual J."/>
            <person name="Mancuso C."/>
            <person name="Pereto J."/>
            <person name="Khalil A."/>
            <person name="Vilanova C."/>
        </authorList>
    </citation>
    <scope>NUCLEOTIDE SEQUENCE [LARGE SCALE GENOMIC DNA]</scope>
    <source>
        <strain evidence="15 16">R4DWN</strain>
    </source>
</reference>
<dbReference type="GO" id="GO:0046961">
    <property type="term" value="F:proton-transporting ATPase activity, rotational mechanism"/>
    <property type="evidence" value="ECO:0007669"/>
    <property type="project" value="TreeGrafter"/>
</dbReference>
<dbReference type="CDD" id="cd06503">
    <property type="entry name" value="ATP-synt_Fo_b"/>
    <property type="match status" value="1"/>
</dbReference>
<feature type="transmembrane region" description="Helical" evidence="13">
    <location>
        <begin position="6"/>
        <end position="29"/>
    </location>
</feature>
<dbReference type="InterPro" id="IPR002146">
    <property type="entry name" value="ATP_synth_b/b'su_bac/chlpt"/>
</dbReference>
<evidence type="ECO:0000256" key="13">
    <source>
        <dbReference type="HAMAP-Rule" id="MF_01398"/>
    </source>
</evidence>
<comment type="caution">
    <text evidence="15">The sequence shown here is derived from an EMBL/GenBank/DDBJ whole genome shotgun (WGS) entry which is preliminary data.</text>
</comment>
<evidence type="ECO:0000256" key="3">
    <source>
        <dbReference type="ARBA" id="ARBA00022547"/>
    </source>
</evidence>
<keyword evidence="3 13" id="KW-0138">CF(0)</keyword>
<keyword evidence="5 13" id="KW-0375">Hydrogen ion transport</keyword>
<protein>
    <recommendedName>
        <fullName evidence="13">ATP synthase subunit b</fullName>
    </recommendedName>
    <alternativeName>
        <fullName evidence="13">ATP synthase F(0) sector subunit b</fullName>
    </alternativeName>
    <alternativeName>
        <fullName evidence="13">ATPase subunit I</fullName>
    </alternativeName>
    <alternativeName>
        <fullName evidence="13">F-type ATPase subunit b</fullName>
        <shortName evidence="13">F-ATPase subunit b</shortName>
    </alternativeName>
</protein>
<dbReference type="Proteomes" id="UP000318681">
    <property type="component" value="Unassembled WGS sequence"/>
</dbReference>
<proteinExistence type="inferred from homology"/>
<keyword evidence="6 13" id="KW-1133">Transmembrane helix</keyword>
<organism evidence="15 16">
    <name type="scientific">Alterirhizorhabdus solaris</name>
    <dbReference type="NCBI Taxonomy" id="2529389"/>
    <lineage>
        <taxon>Bacteria</taxon>
        <taxon>Pseudomonadati</taxon>
        <taxon>Pseudomonadota</taxon>
        <taxon>Alphaproteobacteria</taxon>
        <taxon>Sphingomonadales</taxon>
        <taxon>Rhizorhabdaceae</taxon>
        <taxon>Alterirhizorhabdus</taxon>
    </lineage>
</organism>
<evidence type="ECO:0000256" key="11">
    <source>
        <dbReference type="ARBA" id="ARBA00025614"/>
    </source>
</evidence>
<evidence type="ECO:0000256" key="6">
    <source>
        <dbReference type="ARBA" id="ARBA00022989"/>
    </source>
</evidence>
<evidence type="ECO:0000256" key="1">
    <source>
        <dbReference type="ARBA" id="ARBA00005513"/>
    </source>
</evidence>
<keyword evidence="7 13" id="KW-0406">Ion transport</keyword>
<keyword evidence="13" id="KW-1003">Cell membrane</keyword>
<evidence type="ECO:0000256" key="10">
    <source>
        <dbReference type="ARBA" id="ARBA00025198"/>
    </source>
</evidence>
<evidence type="ECO:0000256" key="5">
    <source>
        <dbReference type="ARBA" id="ARBA00022781"/>
    </source>
</evidence>
<dbReference type="GO" id="GO:0012505">
    <property type="term" value="C:endomembrane system"/>
    <property type="evidence" value="ECO:0007669"/>
    <property type="project" value="UniProtKB-SubCell"/>
</dbReference>
<dbReference type="GO" id="GO:0005886">
    <property type="term" value="C:plasma membrane"/>
    <property type="evidence" value="ECO:0007669"/>
    <property type="project" value="UniProtKB-SubCell"/>
</dbReference>
<dbReference type="HAMAP" id="MF_01398">
    <property type="entry name" value="ATP_synth_b_bprime"/>
    <property type="match status" value="1"/>
</dbReference>
<dbReference type="AlphaFoldDB" id="A0A558R7X4"/>
<dbReference type="EMBL" id="VNIM01000020">
    <property type="protein sequence ID" value="TVV75484.1"/>
    <property type="molecule type" value="Genomic_DNA"/>
</dbReference>
<keyword evidence="8 13" id="KW-0472">Membrane</keyword>
<evidence type="ECO:0000256" key="12">
    <source>
        <dbReference type="ARBA" id="ARBA00037847"/>
    </source>
</evidence>
<keyword evidence="9 13" id="KW-0066">ATP synthesis</keyword>
<comment type="subcellular location">
    <subcellularLocation>
        <location evidence="13">Cell membrane</location>
        <topology evidence="13">Single-pass membrane protein</topology>
    </subcellularLocation>
    <subcellularLocation>
        <location evidence="12">Endomembrane system</location>
        <topology evidence="12">Single-pass membrane protein</topology>
    </subcellularLocation>
</comment>
<dbReference type="OrthoDB" id="9805716at2"/>
<gene>
    <name evidence="13" type="primary">atpF</name>
    <name evidence="15" type="ORF">FOY91_07095</name>
</gene>
<evidence type="ECO:0000256" key="8">
    <source>
        <dbReference type="ARBA" id="ARBA00023136"/>
    </source>
</evidence>
<evidence type="ECO:0000256" key="14">
    <source>
        <dbReference type="RuleBase" id="RU003848"/>
    </source>
</evidence>
<comment type="function">
    <text evidence="11">Component of the F(0) channel, it forms part of the peripheral stalk, linking F(1) to F(0). The b'-subunit is a diverged and duplicated form of b found in plants and photosynthetic bacteria.</text>
</comment>
<evidence type="ECO:0000256" key="2">
    <source>
        <dbReference type="ARBA" id="ARBA00022448"/>
    </source>
</evidence>
<comment type="function">
    <text evidence="10 13">F(1)F(0) ATP synthase produces ATP from ADP in the presence of a proton or sodium gradient. F-type ATPases consist of two structural domains, F(1) containing the extramembraneous catalytic core and F(0) containing the membrane proton channel, linked together by a central stalk and a peripheral stalk. During catalysis, ATP synthesis in the catalytic domain of F(1) is coupled via a rotary mechanism of the central stalk subunits to proton translocation.</text>
</comment>